<dbReference type="Gene3D" id="2.40.30.130">
    <property type="match status" value="1"/>
</dbReference>
<dbReference type="STRING" id="1193713.GCA_001636315_01405"/>
<dbReference type="Gene3D" id="3.10.310.40">
    <property type="match status" value="1"/>
</dbReference>
<dbReference type="Proteomes" id="UP000282892">
    <property type="component" value="Chromosome"/>
</dbReference>
<feature type="domain" description="Alanyl-transfer RNA synthetases family profile" evidence="5">
    <location>
        <begin position="1"/>
        <end position="238"/>
    </location>
</feature>
<name>A0A3Q9QWE8_9BACI</name>
<comment type="cofactor">
    <cofactor evidence="1">
        <name>Zn(2+)</name>
        <dbReference type="ChEBI" id="CHEBI:29105"/>
    </cofactor>
</comment>
<dbReference type="SMART" id="SM00863">
    <property type="entry name" value="tRNA_SAD"/>
    <property type="match status" value="1"/>
</dbReference>
<dbReference type="AlphaFoldDB" id="A0A3Q9QWE8"/>
<accession>A0A3Q9QWE8</accession>
<dbReference type="GO" id="GO:0003676">
    <property type="term" value="F:nucleic acid binding"/>
    <property type="evidence" value="ECO:0007669"/>
    <property type="project" value="InterPro"/>
</dbReference>
<keyword evidence="7" id="KW-1185">Reference proteome</keyword>
<keyword evidence="3" id="KW-0479">Metal-binding</keyword>
<proteinExistence type="predicted"/>
<dbReference type="InterPro" id="IPR012947">
    <property type="entry name" value="tRNA_SAD"/>
</dbReference>
<evidence type="ECO:0000256" key="2">
    <source>
        <dbReference type="ARBA" id="ARBA00004496"/>
    </source>
</evidence>
<dbReference type="GO" id="GO:0005737">
    <property type="term" value="C:cytoplasm"/>
    <property type="evidence" value="ECO:0007669"/>
    <property type="project" value="UniProtKB-SubCell"/>
</dbReference>
<dbReference type="PANTHER" id="PTHR43462:SF1">
    <property type="entry name" value="ALANYL-TRNA EDITING PROTEIN AARSD1"/>
    <property type="match status" value="1"/>
</dbReference>
<dbReference type="Pfam" id="PF07973">
    <property type="entry name" value="tRNA_SAD"/>
    <property type="match status" value="1"/>
</dbReference>
<evidence type="ECO:0000256" key="3">
    <source>
        <dbReference type="ARBA" id="ARBA00022723"/>
    </source>
</evidence>
<dbReference type="InterPro" id="IPR018163">
    <property type="entry name" value="Thr/Ala-tRNA-synth_IIc_edit"/>
</dbReference>
<dbReference type="RefSeq" id="WP_066386702.1">
    <property type="nucleotide sequence ID" value="NZ_CP022572.1"/>
</dbReference>
<gene>
    <name evidence="6" type="ORF">CHR53_22540</name>
</gene>
<evidence type="ECO:0000313" key="7">
    <source>
        <dbReference type="Proteomes" id="UP000282892"/>
    </source>
</evidence>
<evidence type="ECO:0000256" key="4">
    <source>
        <dbReference type="ARBA" id="ARBA00022833"/>
    </source>
</evidence>
<dbReference type="GO" id="GO:0002161">
    <property type="term" value="F:aminoacyl-tRNA deacylase activity"/>
    <property type="evidence" value="ECO:0007669"/>
    <property type="project" value="UniProtKB-ARBA"/>
</dbReference>
<dbReference type="GO" id="GO:0005524">
    <property type="term" value="F:ATP binding"/>
    <property type="evidence" value="ECO:0007669"/>
    <property type="project" value="InterPro"/>
</dbReference>
<dbReference type="SUPFAM" id="SSF55186">
    <property type="entry name" value="ThrRS/AlaRS common domain"/>
    <property type="match status" value="1"/>
</dbReference>
<dbReference type="OrthoDB" id="9812949at2"/>
<dbReference type="PROSITE" id="PS50860">
    <property type="entry name" value="AA_TRNA_LIGASE_II_ALA"/>
    <property type="match status" value="1"/>
</dbReference>
<dbReference type="GO" id="GO:0004813">
    <property type="term" value="F:alanine-tRNA ligase activity"/>
    <property type="evidence" value="ECO:0007669"/>
    <property type="project" value="InterPro"/>
</dbReference>
<dbReference type="SUPFAM" id="SSF50447">
    <property type="entry name" value="Translation proteins"/>
    <property type="match status" value="1"/>
</dbReference>
<evidence type="ECO:0000313" key="6">
    <source>
        <dbReference type="EMBL" id="AZU63803.1"/>
    </source>
</evidence>
<dbReference type="GO" id="GO:0006419">
    <property type="term" value="P:alanyl-tRNA aminoacylation"/>
    <property type="evidence" value="ECO:0007669"/>
    <property type="project" value="InterPro"/>
</dbReference>
<organism evidence="6 7">
    <name type="scientific">Neobacillus mesonae</name>
    <dbReference type="NCBI Taxonomy" id="1193713"/>
    <lineage>
        <taxon>Bacteria</taxon>
        <taxon>Bacillati</taxon>
        <taxon>Bacillota</taxon>
        <taxon>Bacilli</taxon>
        <taxon>Bacillales</taxon>
        <taxon>Bacillaceae</taxon>
        <taxon>Neobacillus</taxon>
    </lineage>
</organism>
<sequence length="404" mass="45191">MDNKLFYKDQYIKSFSAAAIKQEQDEDGGWYVVLNQTAFYPTGGGQPFDTGTIGSQEVVNVEEIDGEVRHYLKAPLEKTEGEIHCTLDWDRRFDHMQQHSGQHILSAAFDQLFTYQTVGFHLGNDIITIDLATETLTEVEAAKAEELANQIIIENRPIEVKWVTEEELSQYPLRKETKVKENIRLVIIPDFDYNGCGGTHPHATGEVCAIKILDWEKQRKNIRLQFVCGNRVMKQLGQKQKLLLSLTRLLNAPETGMEQAVTRLMESGKSLEKSLETAREQLLRYEAKEMMAKSAEPCQMISGVFHNRSIQELQKLARFIVAEDVNALVVAAAENEDRLQLVCARGAGRTENMKDLISQALSSINGKGGGNASFAQGGGELCFSGAQIIGQLAEFLKKDPLHKS</sequence>
<dbReference type="PANTHER" id="PTHR43462">
    <property type="entry name" value="ALANYL-TRNA EDITING PROTEIN"/>
    <property type="match status" value="1"/>
</dbReference>
<protein>
    <submittedName>
        <fullName evidence="6">Alanyl-tRNA editing protein</fullName>
    </submittedName>
</protein>
<dbReference type="EMBL" id="CP022572">
    <property type="protein sequence ID" value="AZU63803.1"/>
    <property type="molecule type" value="Genomic_DNA"/>
</dbReference>
<dbReference type="InterPro" id="IPR009000">
    <property type="entry name" value="Transl_B-barrel_sf"/>
</dbReference>
<dbReference type="InterPro" id="IPR018164">
    <property type="entry name" value="Ala-tRNA-synth_IIc_N"/>
</dbReference>
<dbReference type="InterPro" id="IPR051335">
    <property type="entry name" value="Alanyl-tRNA_Editing_Enzymes"/>
</dbReference>
<dbReference type="GO" id="GO:0046872">
    <property type="term" value="F:metal ion binding"/>
    <property type="evidence" value="ECO:0007669"/>
    <property type="project" value="UniProtKB-KW"/>
</dbReference>
<reference evidence="6 7" key="1">
    <citation type="submission" date="2017-07" db="EMBL/GenBank/DDBJ databases">
        <title>The complete genome sequence of Bacillus mesonae strain H20-5, an efficient strain improving plant abiotic stress resistance.</title>
        <authorList>
            <person name="Kim S.Y."/>
            <person name="Song H."/>
            <person name="Sang M.K."/>
            <person name="Weon H.-Y."/>
            <person name="Song J."/>
        </authorList>
    </citation>
    <scope>NUCLEOTIDE SEQUENCE [LARGE SCALE GENOMIC DNA]</scope>
    <source>
        <strain evidence="6 7">H20-5</strain>
    </source>
</reference>
<dbReference type="InterPro" id="IPR018165">
    <property type="entry name" value="Ala-tRNA-synth_IIc_core"/>
</dbReference>
<dbReference type="Pfam" id="PF01411">
    <property type="entry name" value="tRNA-synt_2c"/>
    <property type="match status" value="1"/>
</dbReference>
<evidence type="ECO:0000256" key="1">
    <source>
        <dbReference type="ARBA" id="ARBA00001947"/>
    </source>
</evidence>
<comment type="subcellular location">
    <subcellularLocation>
        <location evidence="2">Cytoplasm</location>
    </subcellularLocation>
</comment>
<evidence type="ECO:0000259" key="5">
    <source>
        <dbReference type="PROSITE" id="PS50860"/>
    </source>
</evidence>
<dbReference type="KEGG" id="nmk:CHR53_22540"/>
<keyword evidence="4" id="KW-0862">Zinc</keyword>
<dbReference type="Gene3D" id="3.30.980.10">
    <property type="entry name" value="Threonyl-trna Synthetase, Chain A, domain 2"/>
    <property type="match status" value="1"/>
</dbReference>